<dbReference type="Gene3D" id="1.10.1660.10">
    <property type="match status" value="1"/>
</dbReference>
<keyword evidence="1" id="KW-0175">Coiled coil</keyword>
<dbReference type="OrthoDB" id="1494789at2"/>
<dbReference type="RefSeq" id="WP_134247723.1">
    <property type="nucleotide sequence ID" value="NZ_SNQI01000002.1"/>
</dbReference>
<sequence>MDKPDLILIETICFHYKIEISFIKDLENIGLIKLVTFENNKFIHQDKISDLEKMIRLHHELNVNIEGIDVVFNLLQQQLKLKEEVNALKNKLQFYKNN</sequence>
<accession>A0A4Y8AV55</accession>
<evidence type="ECO:0000256" key="1">
    <source>
        <dbReference type="SAM" id="Coils"/>
    </source>
</evidence>
<proteinExistence type="predicted"/>
<dbReference type="Pfam" id="PF13591">
    <property type="entry name" value="MerR_2"/>
    <property type="match status" value="1"/>
</dbReference>
<comment type="caution">
    <text evidence="2">The sequence shown here is derived from an EMBL/GenBank/DDBJ whole genome shotgun (WGS) entry which is preliminary data.</text>
</comment>
<feature type="coiled-coil region" evidence="1">
    <location>
        <begin position="71"/>
        <end position="98"/>
    </location>
</feature>
<dbReference type="EMBL" id="SNQI01000002">
    <property type="protein sequence ID" value="TEW75353.1"/>
    <property type="molecule type" value="Genomic_DNA"/>
</dbReference>
<gene>
    <name evidence="2" type="ORF">E2488_07530</name>
</gene>
<organism evidence="2 3">
    <name type="scientific">Gramella jeungdoensis</name>
    <dbReference type="NCBI Taxonomy" id="708091"/>
    <lineage>
        <taxon>Bacteria</taxon>
        <taxon>Pseudomonadati</taxon>
        <taxon>Bacteroidota</taxon>
        <taxon>Flavobacteriia</taxon>
        <taxon>Flavobacteriales</taxon>
        <taxon>Flavobacteriaceae</taxon>
        <taxon>Christiangramia</taxon>
    </lineage>
</organism>
<reference evidence="2 3" key="1">
    <citation type="journal article" date="2011" name="J. Microbiol.">
        <title>Gramella jeungdoensis sp. nov., isolated from a solar saltern in Korea.</title>
        <authorList>
            <person name="Joung Y."/>
            <person name="Kim H."/>
            <person name="Jang T."/>
            <person name="Ahn T.S."/>
            <person name="Joh K."/>
        </authorList>
    </citation>
    <scope>NUCLEOTIDE SEQUENCE [LARGE SCALE GENOMIC DNA]</scope>
    <source>
        <strain evidence="2 3">KCTC 23123</strain>
    </source>
</reference>
<dbReference type="Proteomes" id="UP000298517">
    <property type="component" value="Unassembled WGS sequence"/>
</dbReference>
<evidence type="ECO:0000313" key="3">
    <source>
        <dbReference type="Proteomes" id="UP000298517"/>
    </source>
</evidence>
<protein>
    <submittedName>
        <fullName evidence="2">MerR family transcriptional regulator</fullName>
    </submittedName>
</protein>
<name>A0A4Y8AV55_9FLAO</name>
<keyword evidence="3" id="KW-1185">Reference proteome</keyword>
<evidence type="ECO:0000313" key="2">
    <source>
        <dbReference type="EMBL" id="TEW75353.1"/>
    </source>
</evidence>
<dbReference type="AlphaFoldDB" id="A0A4Y8AV55"/>